<feature type="region of interest" description="Disordered" evidence="1">
    <location>
        <begin position="49"/>
        <end position="79"/>
    </location>
</feature>
<dbReference type="OrthoDB" id="9917178at2"/>
<evidence type="ECO:0000313" key="2">
    <source>
        <dbReference type="EMBL" id="SIO68158.1"/>
    </source>
</evidence>
<accession>A0A1N6LHA5</accession>
<protein>
    <submittedName>
        <fullName evidence="2">Uncharacterized protein</fullName>
    </submittedName>
</protein>
<dbReference type="RefSeq" id="WP_074302264.1">
    <property type="nucleotide sequence ID" value="NZ_FSRU01000003.1"/>
</dbReference>
<feature type="region of interest" description="Disordered" evidence="1">
    <location>
        <begin position="1"/>
        <end position="35"/>
    </location>
</feature>
<keyword evidence="3" id="KW-1185">Reference proteome</keyword>
<name>A0A1N6LHA5_9BURK</name>
<reference evidence="2 3" key="1">
    <citation type="submission" date="2016-11" db="EMBL/GenBank/DDBJ databases">
        <authorList>
            <person name="Jaros S."/>
            <person name="Januszkiewicz K."/>
            <person name="Wedrychowicz H."/>
        </authorList>
    </citation>
    <scope>NUCLEOTIDE SEQUENCE [LARGE SCALE GENOMIC DNA]</scope>
    <source>
        <strain evidence="2 3">GAS95</strain>
    </source>
</reference>
<sequence>MNNDTLTRKTHRLHRDPLNWTPLAAASKRRGEPAASGAFVSLPAWPGYRDGGTPTPLDCNAACQQLPVSDDTDPPREIS</sequence>
<organism evidence="2 3">
    <name type="scientific">Paraburkholderia phenazinium</name>
    <dbReference type="NCBI Taxonomy" id="60549"/>
    <lineage>
        <taxon>Bacteria</taxon>
        <taxon>Pseudomonadati</taxon>
        <taxon>Pseudomonadota</taxon>
        <taxon>Betaproteobacteria</taxon>
        <taxon>Burkholderiales</taxon>
        <taxon>Burkholderiaceae</taxon>
        <taxon>Paraburkholderia</taxon>
    </lineage>
</organism>
<evidence type="ECO:0000256" key="1">
    <source>
        <dbReference type="SAM" id="MobiDB-lite"/>
    </source>
</evidence>
<evidence type="ECO:0000313" key="3">
    <source>
        <dbReference type="Proteomes" id="UP000185151"/>
    </source>
</evidence>
<dbReference type="Proteomes" id="UP000185151">
    <property type="component" value="Unassembled WGS sequence"/>
</dbReference>
<dbReference type="AlphaFoldDB" id="A0A1N6LHA5"/>
<gene>
    <name evidence="2" type="ORF">SAMN05444165_7327</name>
</gene>
<dbReference type="EMBL" id="FSRU01000003">
    <property type="protein sequence ID" value="SIO68158.1"/>
    <property type="molecule type" value="Genomic_DNA"/>
</dbReference>
<proteinExistence type="predicted"/>